<reference evidence="1" key="1">
    <citation type="submission" date="2023-07" db="EMBL/GenBank/DDBJ databases">
        <title>Black Yeasts Isolated from many extreme environments.</title>
        <authorList>
            <person name="Coleine C."/>
            <person name="Stajich J.E."/>
            <person name="Selbmann L."/>
        </authorList>
    </citation>
    <scope>NUCLEOTIDE SEQUENCE</scope>
    <source>
        <strain evidence="1">CCFEE 5485</strain>
    </source>
</reference>
<keyword evidence="2" id="KW-1185">Reference proteome</keyword>
<dbReference type="Proteomes" id="UP001274830">
    <property type="component" value="Unassembled WGS sequence"/>
</dbReference>
<accession>A0AAE1BZ40</accession>
<protein>
    <submittedName>
        <fullName evidence="1">Uncharacterized protein</fullName>
    </submittedName>
</protein>
<evidence type="ECO:0000313" key="1">
    <source>
        <dbReference type="EMBL" id="KAK3673175.1"/>
    </source>
</evidence>
<sequence length="235" mass="25607">MRGSSQKLCDVGDGVRAHLGCDGEKLGNDAVGDAGGEEKRAGKWVAMAKELKQCFEIVEVFDGARKVWGEEIYNGLFRRADREASVAGIRNPFDKEQEILAQRLDDLSKEVDSVVASADEVVRATDQRYAFIEEEIFLLGEAVSQQRLILEELAGLALSADLSTIYYSTLTTKFAEVEARLAEFEAMQPTVTSLPQPSGTMMDLLRACKPDHTDSELEDLVLDFLAGASGHGAGT</sequence>
<proteinExistence type="predicted"/>
<dbReference type="AlphaFoldDB" id="A0AAE1BZ40"/>
<comment type="caution">
    <text evidence="1">The sequence shown here is derived from an EMBL/GenBank/DDBJ whole genome shotgun (WGS) entry which is preliminary data.</text>
</comment>
<evidence type="ECO:0000313" key="2">
    <source>
        <dbReference type="Proteomes" id="UP001274830"/>
    </source>
</evidence>
<gene>
    <name evidence="1" type="ORF">LTR78_007015</name>
</gene>
<dbReference type="EMBL" id="JAUTXT010000027">
    <property type="protein sequence ID" value="KAK3673175.1"/>
    <property type="molecule type" value="Genomic_DNA"/>
</dbReference>
<organism evidence="1 2">
    <name type="scientific">Recurvomyces mirabilis</name>
    <dbReference type="NCBI Taxonomy" id="574656"/>
    <lineage>
        <taxon>Eukaryota</taxon>
        <taxon>Fungi</taxon>
        <taxon>Dikarya</taxon>
        <taxon>Ascomycota</taxon>
        <taxon>Pezizomycotina</taxon>
        <taxon>Dothideomycetes</taxon>
        <taxon>Dothideomycetidae</taxon>
        <taxon>Mycosphaerellales</taxon>
        <taxon>Teratosphaeriaceae</taxon>
        <taxon>Recurvomyces</taxon>
    </lineage>
</organism>
<name>A0AAE1BZ40_9PEZI</name>